<dbReference type="AlphaFoldDB" id="A0AAD5RG21"/>
<gene>
    <name evidence="1" type="ORF">MKZ38_009317</name>
</gene>
<organism evidence="1 2">
    <name type="scientific">Zalerion maritima</name>
    <dbReference type="NCBI Taxonomy" id="339359"/>
    <lineage>
        <taxon>Eukaryota</taxon>
        <taxon>Fungi</taxon>
        <taxon>Dikarya</taxon>
        <taxon>Ascomycota</taxon>
        <taxon>Pezizomycotina</taxon>
        <taxon>Sordariomycetes</taxon>
        <taxon>Lulworthiomycetidae</taxon>
        <taxon>Lulworthiales</taxon>
        <taxon>Lulworthiaceae</taxon>
        <taxon>Zalerion</taxon>
    </lineage>
</organism>
<dbReference type="Proteomes" id="UP001201980">
    <property type="component" value="Unassembled WGS sequence"/>
</dbReference>
<reference evidence="1" key="1">
    <citation type="submission" date="2022-07" db="EMBL/GenBank/DDBJ databases">
        <title>Draft genome sequence of Zalerion maritima ATCC 34329, a (micro)plastics degrading marine fungus.</title>
        <authorList>
            <person name="Paco A."/>
            <person name="Goncalves M.F.M."/>
            <person name="Rocha-Santos T.A.P."/>
            <person name="Alves A."/>
        </authorList>
    </citation>
    <scope>NUCLEOTIDE SEQUENCE</scope>
    <source>
        <strain evidence="1">ATCC 34329</strain>
    </source>
</reference>
<name>A0AAD5RG21_9PEZI</name>
<keyword evidence="2" id="KW-1185">Reference proteome</keyword>
<sequence>MKFFQKLLFRPKADEAVFRKQLDHLWTDQMGDDIIARALYYEVRATKDSTQKRQYIFHFEVSDEEKLGMDGRRAIIDEIRPHWGWRCDWGGQLKAVWEFKDRTETEILTLDRSEDGMKSRIVCRTLEGIA</sequence>
<dbReference type="EMBL" id="JAKWBI020000710">
    <property type="protein sequence ID" value="KAJ2892854.1"/>
    <property type="molecule type" value="Genomic_DNA"/>
</dbReference>
<protein>
    <submittedName>
        <fullName evidence="1">Uncharacterized protein</fullName>
    </submittedName>
</protein>
<evidence type="ECO:0000313" key="2">
    <source>
        <dbReference type="Proteomes" id="UP001201980"/>
    </source>
</evidence>
<comment type="caution">
    <text evidence="1">The sequence shown here is derived from an EMBL/GenBank/DDBJ whole genome shotgun (WGS) entry which is preliminary data.</text>
</comment>
<evidence type="ECO:0000313" key="1">
    <source>
        <dbReference type="EMBL" id="KAJ2892854.1"/>
    </source>
</evidence>
<accession>A0AAD5RG21</accession>
<proteinExistence type="predicted"/>